<proteinExistence type="predicted"/>
<dbReference type="eggNOG" id="ENOG502QZ3C">
    <property type="taxonomic scope" value="Eukaryota"/>
</dbReference>
<gene>
    <name evidence="2" type="ORF">CMU_034220</name>
</gene>
<evidence type="ECO:0000256" key="1">
    <source>
        <dbReference type="SAM" id="MobiDB-lite"/>
    </source>
</evidence>
<keyword evidence="3" id="KW-1185">Reference proteome</keyword>
<dbReference type="OMA" id="HLEDKEC"/>
<dbReference type="Proteomes" id="UP000001460">
    <property type="component" value="Unassembled WGS sequence"/>
</dbReference>
<dbReference type="RefSeq" id="XP_002141385.1">
    <property type="nucleotide sequence ID" value="XM_002141349.1"/>
</dbReference>
<name>B6AFP5_CRYMR</name>
<sequence length="758" mass="86243">MQEYTDVSMDSDELLDDDRFNDETFDVDNIGDDWVPSITLEHLEDKECRYKACKTANESKNSGNTKLLTLEELEKSMQDQLKINEVHLGPCVYEGEIQDLTVSNSYGKQPISDRLSHRRDRHNNNNCKGRIDNRNSFKGYRGNRKDNIESVESDTTLPQIPFTKYIAPLTKDHIRYIIQGKLENPPNWSFPKDKLDLLNHNNLMTSRDFDLILRIQLQQMAERPEIQSYSSKWNHRLLARKHNAKKNIKGEGNISGTIIDDTGLDILRDSLDVSDTALTDLNVGKMKKFGKTSYSSIRGARELIRVQNISKESENNELYDETNNSHEGSENLRICSYNQYATLYKLVCDVLYGSAFDTQDGPISKKEIPPIYMPGPLVNSIIETANDLLQDIRYIDNEIENCPPGHVQARLRLDQELRDTISAIFQLIFGIKKTNLVGYRDSNAFPNLSNSIYSETTDGVFEGQIASLESRRWLMRKILSSRKGRNFLLRLFHMPHLTDTYLTNLLESIIASNDMIISIFRASTVVLPPLIALVPRVFRYKHGQDLLSPYQTINYTGNTTEAISNWLKNNSTLDDVMEDGEIRKSILSDLLTKAKLGTKILETTALLSNRIHQPNIFRESTLIPSVLALITYYTPYYIEELLATSPGVVICALLYNSISNLSKQTENLKILTKLLVTSFTHYLVDKNPTDGSIKKPLKLLPEALRDSEPVVLCVLQKSTSDVSLRTVLMNSISNVVGDEFTDTFISELQELIVRNIST</sequence>
<accession>B6AFP5</accession>
<dbReference type="GeneID" id="6996524"/>
<evidence type="ECO:0000313" key="3">
    <source>
        <dbReference type="Proteomes" id="UP000001460"/>
    </source>
</evidence>
<dbReference type="AlphaFoldDB" id="B6AFP5"/>
<protein>
    <submittedName>
        <fullName evidence="2">Uncharacterized protein</fullName>
    </submittedName>
</protein>
<dbReference type="OrthoDB" id="343656at2759"/>
<organism evidence="2 3">
    <name type="scientific">Cryptosporidium muris (strain RN66)</name>
    <dbReference type="NCBI Taxonomy" id="441375"/>
    <lineage>
        <taxon>Eukaryota</taxon>
        <taxon>Sar</taxon>
        <taxon>Alveolata</taxon>
        <taxon>Apicomplexa</taxon>
        <taxon>Conoidasida</taxon>
        <taxon>Coccidia</taxon>
        <taxon>Eucoccidiorida</taxon>
        <taxon>Eimeriorina</taxon>
        <taxon>Cryptosporidiidae</taxon>
        <taxon>Cryptosporidium</taxon>
    </lineage>
</organism>
<dbReference type="VEuPathDB" id="CryptoDB:CMU_034220"/>
<feature type="region of interest" description="Disordered" evidence="1">
    <location>
        <begin position="110"/>
        <end position="144"/>
    </location>
</feature>
<dbReference type="EMBL" id="DS989731">
    <property type="protein sequence ID" value="EEA07036.1"/>
    <property type="molecule type" value="Genomic_DNA"/>
</dbReference>
<reference evidence="2" key="1">
    <citation type="submission" date="2008-06" db="EMBL/GenBank/DDBJ databases">
        <authorList>
            <person name="Lorenzi H."/>
            <person name="Inman J."/>
            <person name="Miller J."/>
            <person name="Schobel S."/>
            <person name="Amedeo P."/>
            <person name="Caler E.V."/>
            <person name="da Silva J."/>
        </authorList>
    </citation>
    <scope>NUCLEOTIDE SEQUENCE [LARGE SCALE GENOMIC DNA]</scope>
    <source>
        <strain evidence="2">RN66</strain>
    </source>
</reference>
<evidence type="ECO:0000313" key="2">
    <source>
        <dbReference type="EMBL" id="EEA07036.1"/>
    </source>
</evidence>